<name>A0ABV4DGH6_9FIRM</name>
<evidence type="ECO:0008006" key="3">
    <source>
        <dbReference type="Google" id="ProtNLM"/>
    </source>
</evidence>
<organism evidence="1 2">
    <name type="scientific">Anaerostipes hominis</name>
    <name type="common">ex Lee et al. 2021</name>
    <dbReference type="NCBI Taxonomy" id="2025494"/>
    <lineage>
        <taxon>Bacteria</taxon>
        <taxon>Bacillati</taxon>
        <taxon>Bacillota</taxon>
        <taxon>Clostridia</taxon>
        <taxon>Lachnospirales</taxon>
        <taxon>Lachnospiraceae</taxon>
        <taxon>Anaerostipes</taxon>
    </lineage>
</organism>
<accession>A0ABV4DGH6</accession>
<sequence>MIVFLLHFGRYNLCTRRRFKNHKFIEYAKGEEVPDAGKRQVFSGDVEKDILKTARSYGRIDTIAYDRRDVKVTELVYIEDGYIVSYKEMKGKPVRKV</sequence>
<evidence type="ECO:0000313" key="1">
    <source>
        <dbReference type="EMBL" id="MEY8633605.1"/>
    </source>
</evidence>
<reference evidence="1 2" key="1">
    <citation type="submission" date="2024-03" db="EMBL/GenBank/DDBJ databases">
        <title>Mouse gut bacterial collection (mGBC) of GemPharmatech.</title>
        <authorList>
            <person name="He Y."/>
            <person name="Dong L."/>
            <person name="Wu D."/>
            <person name="Gao X."/>
            <person name="Lin Z."/>
        </authorList>
    </citation>
    <scope>NUCLEOTIDE SEQUENCE [LARGE SCALE GENOMIC DNA]</scope>
    <source>
        <strain evidence="1 2">32-10</strain>
    </source>
</reference>
<dbReference type="EMBL" id="JBCLTR010000008">
    <property type="protein sequence ID" value="MEY8633605.1"/>
    <property type="molecule type" value="Genomic_DNA"/>
</dbReference>
<protein>
    <recommendedName>
        <fullName evidence="3">DUF4258 domain-containing protein</fullName>
    </recommendedName>
</protein>
<comment type="caution">
    <text evidence="1">The sequence shown here is derived from an EMBL/GenBank/DDBJ whole genome shotgun (WGS) entry which is preliminary data.</text>
</comment>
<dbReference type="RefSeq" id="WP_235824599.1">
    <property type="nucleotide sequence ID" value="NZ_JAQEHL010000044.1"/>
</dbReference>
<gene>
    <name evidence="1" type="ORF">AALG99_08705</name>
</gene>
<keyword evidence="2" id="KW-1185">Reference proteome</keyword>
<dbReference type="Proteomes" id="UP001565219">
    <property type="component" value="Unassembled WGS sequence"/>
</dbReference>
<evidence type="ECO:0000313" key="2">
    <source>
        <dbReference type="Proteomes" id="UP001565219"/>
    </source>
</evidence>
<proteinExistence type="predicted"/>